<name>X6PB52_RETFI</name>
<sequence length="201" mass="23124">MGAIETVTDVVTDNKTYYNCPRCKREVWAYGSYVGNIYCINERNEGKPKNWYNMSRASETEVSLKKFLAYYDDSGTVVTINGQTFSNVIPKSKLKKAQGYERVGTDWGCGNNAINICLKMYDYSKQLSTSEYKYNTLLGCGWSYDNFYEKNIKPYFGHCGWKGTESDWIHSKTAVEINWSYINGTDFKNCGHVIIQEDKHV</sequence>
<dbReference type="Proteomes" id="UP000023152">
    <property type="component" value="Unassembled WGS sequence"/>
</dbReference>
<comment type="caution">
    <text evidence="1">The sequence shown here is derived from an EMBL/GenBank/DDBJ whole genome shotgun (WGS) entry which is preliminary data.</text>
</comment>
<gene>
    <name evidence="1" type="ORF">RFI_01692</name>
</gene>
<organism evidence="1 2">
    <name type="scientific">Reticulomyxa filosa</name>
    <dbReference type="NCBI Taxonomy" id="46433"/>
    <lineage>
        <taxon>Eukaryota</taxon>
        <taxon>Sar</taxon>
        <taxon>Rhizaria</taxon>
        <taxon>Retaria</taxon>
        <taxon>Foraminifera</taxon>
        <taxon>Monothalamids</taxon>
        <taxon>Reticulomyxidae</taxon>
        <taxon>Reticulomyxa</taxon>
    </lineage>
</organism>
<proteinExistence type="predicted"/>
<evidence type="ECO:0000313" key="2">
    <source>
        <dbReference type="Proteomes" id="UP000023152"/>
    </source>
</evidence>
<keyword evidence="2" id="KW-1185">Reference proteome</keyword>
<accession>X6PB52</accession>
<dbReference type="EMBL" id="ASPP01001675">
    <property type="protein sequence ID" value="ETO35371.1"/>
    <property type="molecule type" value="Genomic_DNA"/>
</dbReference>
<protein>
    <submittedName>
        <fullName evidence="1">Uncharacterized protein</fullName>
    </submittedName>
</protein>
<reference evidence="1 2" key="1">
    <citation type="journal article" date="2013" name="Curr. Biol.">
        <title>The Genome of the Foraminiferan Reticulomyxa filosa.</title>
        <authorList>
            <person name="Glockner G."/>
            <person name="Hulsmann N."/>
            <person name="Schleicher M."/>
            <person name="Noegel A.A."/>
            <person name="Eichinger L."/>
            <person name="Gallinger C."/>
            <person name="Pawlowski J."/>
            <person name="Sierra R."/>
            <person name="Euteneuer U."/>
            <person name="Pillet L."/>
            <person name="Moustafa A."/>
            <person name="Platzer M."/>
            <person name="Groth M."/>
            <person name="Szafranski K."/>
            <person name="Schliwa M."/>
        </authorList>
    </citation>
    <scope>NUCLEOTIDE SEQUENCE [LARGE SCALE GENOMIC DNA]</scope>
</reference>
<dbReference type="AlphaFoldDB" id="X6PB52"/>
<evidence type="ECO:0000313" key="1">
    <source>
        <dbReference type="EMBL" id="ETO35371.1"/>
    </source>
</evidence>